<dbReference type="PANTHER" id="PTHR24006">
    <property type="entry name" value="UBIQUITIN CARBOXYL-TERMINAL HYDROLASE"/>
    <property type="match status" value="1"/>
</dbReference>
<dbReference type="Pfam" id="PF00443">
    <property type="entry name" value="UCH"/>
    <property type="match status" value="1"/>
</dbReference>
<evidence type="ECO:0000259" key="2">
    <source>
        <dbReference type="PROSITE" id="PS50235"/>
    </source>
</evidence>
<feature type="non-terminal residue" evidence="3">
    <location>
        <position position="1"/>
    </location>
</feature>
<dbReference type="InterPro" id="IPR028889">
    <property type="entry name" value="USP"/>
</dbReference>
<dbReference type="PROSITE" id="PS50235">
    <property type="entry name" value="USP_3"/>
    <property type="match status" value="1"/>
</dbReference>
<dbReference type="InterPro" id="IPR050164">
    <property type="entry name" value="Peptidase_C19"/>
</dbReference>
<dbReference type="InterPro" id="IPR038765">
    <property type="entry name" value="Papain-like_cys_pep_sf"/>
</dbReference>
<organism evidence="3 4">
    <name type="scientific">Timema podura</name>
    <name type="common">Walking stick</name>
    <dbReference type="NCBI Taxonomy" id="61482"/>
    <lineage>
        <taxon>Eukaryota</taxon>
        <taxon>Metazoa</taxon>
        <taxon>Ecdysozoa</taxon>
        <taxon>Arthropoda</taxon>
        <taxon>Hexapoda</taxon>
        <taxon>Insecta</taxon>
        <taxon>Pterygota</taxon>
        <taxon>Neoptera</taxon>
        <taxon>Polyneoptera</taxon>
        <taxon>Phasmatodea</taxon>
        <taxon>Timematodea</taxon>
        <taxon>Timematoidea</taxon>
        <taxon>Timematidae</taxon>
        <taxon>Timema</taxon>
    </lineage>
</organism>
<evidence type="ECO:0000256" key="1">
    <source>
        <dbReference type="ARBA" id="ARBA00009085"/>
    </source>
</evidence>
<comment type="caution">
    <text evidence="3">The sequence shown here is derived from an EMBL/GenBank/DDBJ whole genome shotgun (WGS) entry which is preliminary data.</text>
</comment>
<dbReference type="InterPro" id="IPR018200">
    <property type="entry name" value="USP_CS"/>
</dbReference>
<dbReference type="SUPFAM" id="SSF54001">
    <property type="entry name" value="Cysteine proteinases"/>
    <property type="match status" value="1"/>
</dbReference>
<dbReference type="InterPro" id="IPR001394">
    <property type="entry name" value="Peptidase_C19_UCH"/>
</dbReference>
<dbReference type="EMBL" id="CAJPIN010022149">
    <property type="protein sequence ID" value="CAG2062769.1"/>
    <property type="molecule type" value="Genomic_DNA"/>
</dbReference>
<feature type="domain" description="USP" evidence="2">
    <location>
        <begin position="1"/>
        <end position="215"/>
    </location>
</feature>
<keyword evidence="4" id="KW-1185">Reference proteome</keyword>
<sequence>RYSKEEPFSVISVDIRNHSTLLDSLEQYVKGELLEGADAYHCDKCNKKVVTVKRLCVKKLPPILAIQLKRFEYDFERVCAIKFNDYFEFPRDLDMDPYTGLAKLEGEMIDCDYDEISKDICTKYQLSGIVVHSGQASGGHYYSYILHRHTDGTSKWYKFDDGEVSECKMDDDEEIKTQCFGGEYMGEVFDHMLKRLSYRRQKRWWNAYMLFYTRLDVEENSLIKSLNELSLSDTQLGIMKMPPAIERSVRKQNIKFMHNRNQFSAEYFQFVRKLVSCNSAPLTRQHNSEKLNSETEELLMLSCQLASRFLFHTGFHTKKTLRGAATEWYDVLCHHLRSSKPVRSWFAHNMLFKHPHRFCEYLLMCPSTEVRSAFMKIIVFLAHFSLQDGPCPPPMVDAPCESSCFINIRAV</sequence>
<name>A0ABN7P6T5_TIMPD</name>
<dbReference type="PROSITE" id="PS00973">
    <property type="entry name" value="USP_2"/>
    <property type="match status" value="1"/>
</dbReference>
<dbReference type="PANTHER" id="PTHR24006:SF925">
    <property type="entry name" value="UBIQUITINYL HYDROLASE 1"/>
    <property type="match status" value="1"/>
</dbReference>
<evidence type="ECO:0000313" key="3">
    <source>
        <dbReference type="EMBL" id="CAG2062769.1"/>
    </source>
</evidence>
<gene>
    <name evidence="3" type="ORF">TPAB3V08_LOCUS9718</name>
</gene>
<reference evidence="3" key="1">
    <citation type="submission" date="2021-03" db="EMBL/GenBank/DDBJ databases">
        <authorList>
            <person name="Tran Van P."/>
        </authorList>
    </citation>
    <scope>NUCLEOTIDE SEQUENCE</scope>
</reference>
<evidence type="ECO:0000313" key="4">
    <source>
        <dbReference type="Proteomes" id="UP001153148"/>
    </source>
</evidence>
<protein>
    <recommendedName>
        <fullName evidence="2">USP domain-containing protein</fullName>
    </recommendedName>
</protein>
<proteinExistence type="inferred from homology"/>
<dbReference type="Proteomes" id="UP001153148">
    <property type="component" value="Unassembled WGS sequence"/>
</dbReference>
<comment type="similarity">
    <text evidence="1">Belongs to the peptidase C19 family.</text>
</comment>
<accession>A0ABN7P6T5</accession>
<dbReference type="Gene3D" id="3.90.70.10">
    <property type="entry name" value="Cysteine proteinases"/>
    <property type="match status" value="1"/>
</dbReference>
<dbReference type="Pfam" id="PF12030">
    <property type="entry name" value="DUF3517"/>
    <property type="match status" value="1"/>
</dbReference>
<dbReference type="InterPro" id="IPR021905">
    <property type="entry name" value="DUF3517"/>
</dbReference>